<feature type="compositionally biased region" description="Low complexity" evidence="1">
    <location>
        <begin position="229"/>
        <end position="250"/>
    </location>
</feature>
<proteinExistence type="predicted"/>
<sequence>MLASRRFPSSLTANEDAYHRHSVGTLSAHPWAPGVAHYAHDPRLDLRSYSDSTDLRRSNRYEPYSNHRPNLGHRASVPTLLHASAANVSASHQQLHLADYSAGDVAPLPVGQWTNPWPTESFASQNGNPPARTGMGLLPESGYSFGQPSSPNSPSTPALGEYTFPPRSDPVHAHVPKTEEVDPLSVGPFGHRPGPGIQLDGLDGGIIGVEVEQPSPPVDGVDSYGRHPSLQWSESSASTSTSTSGRGSFGDVHAHAPGTYADTHPHEFDVHANADRRGSCVSTSEMFSGMQVSDPQAGHRDEYHGAEPYHQSSFAASSSSLSVPPTPYEQLDQFGRRGSDQLSPQVMSRRGSSDSSFSHAQPVSYAHQHQDPSNASYGSPDPNMAHSMVSHFESSELVLALQERTDDSPPIMQNYVTSAPPAQSYSKYAPTTTSQGYAPPPPPPPPAFSTGNNMFGTNYPPQSLAQHAYSQADAVNGMPYS</sequence>
<keyword evidence="3" id="KW-1185">Reference proteome</keyword>
<comment type="caution">
    <text evidence="2">The sequence shown here is derived from an EMBL/GenBank/DDBJ whole genome shotgun (WGS) entry which is preliminary data.</text>
</comment>
<feature type="compositionally biased region" description="Low complexity" evidence="1">
    <location>
        <begin position="313"/>
        <end position="322"/>
    </location>
</feature>
<feature type="compositionally biased region" description="Polar residues" evidence="1">
    <location>
        <begin position="144"/>
        <end position="156"/>
    </location>
</feature>
<accession>A0A4Y9XQP9</accession>
<dbReference type="EMBL" id="SEOQ01001680">
    <property type="protein sequence ID" value="TFY50859.1"/>
    <property type="molecule type" value="Genomic_DNA"/>
</dbReference>
<evidence type="ECO:0000313" key="3">
    <source>
        <dbReference type="Proteomes" id="UP000298327"/>
    </source>
</evidence>
<name>A0A4Y9XQP9_9AGAM</name>
<gene>
    <name evidence="2" type="ORF">EVG20_g11288</name>
</gene>
<feature type="compositionally biased region" description="Low complexity" evidence="1">
    <location>
        <begin position="348"/>
        <end position="358"/>
    </location>
</feature>
<feature type="compositionally biased region" description="Pro residues" evidence="1">
    <location>
        <begin position="438"/>
        <end position="447"/>
    </location>
</feature>
<feature type="compositionally biased region" description="Polar residues" evidence="1">
    <location>
        <begin position="449"/>
        <end position="462"/>
    </location>
</feature>
<feature type="region of interest" description="Disordered" evidence="1">
    <location>
        <begin position="313"/>
        <end position="387"/>
    </location>
</feature>
<feature type="region of interest" description="Disordered" evidence="1">
    <location>
        <begin position="122"/>
        <end position="174"/>
    </location>
</feature>
<feature type="region of interest" description="Disordered" evidence="1">
    <location>
        <begin position="212"/>
        <end position="258"/>
    </location>
</feature>
<dbReference type="AlphaFoldDB" id="A0A4Y9XQP9"/>
<dbReference type="Proteomes" id="UP000298327">
    <property type="component" value="Unassembled WGS sequence"/>
</dbReference>
<evidence type="ECO:0000256" key="1">
    <source>
        <dbReference type="SAM" id="MobiDB-lite"/>
    </source>
</evidence>
<organism evidence="2 3">
    <name type="scientific">Dentipellis fragilis</name>
    <dbReference type="NCBI Taxonomy" id="205917"/>
    <lineage>
        <taxon>Eukaryota</taxon>
        <taxon>Fungi</taxon>
        <taxon>Dikarya</taxon>
        <taxon>Basidiomycota</taxon>
        <taxon>Agaricomycotina</taxon>
        <taxon>Agaricomycetes</taxon>
        <taxon>Russulales</taxon>
        <taxon>Hericiaceae</taxon>
        <taxon>Dentipellis</taxon>
    </lineage>
</organism>
<feature type="region of interest" description="Disordered" evidence="1">
    <location>
        <begin position="420"/>
        <end position="462"/>
    </location>
</feature>
<protein>
    <submittedName>
        <fullName evidence="2">Uncharacterized protein</fullName>
    </submittedName>
</protein>
<evidence type="ECO:0000313" key="2">
    <source>
        <dbReference type="EMBL" id="TFY50859.1"/>
    </source>
</evidence>
<feature type="compositionally biased region" description="Polar residues" evidence="1">
    <location>
        <begin position="420"/>
        <end position="436"/>
    </location>
</feature>
<reference evidence="2 3" key="1">
    <citation type="submission" date="2019-02" db="EMBL/GenBank/DDBJ databases">
        <title>Genome sequencing of the rare red list fungi Dentipellis fragilis.</title>
        <authorList>
            <person name="Buettner E."/>
            <person name="Kellner H."/>
        </authorList>
    </citation>
    <scope>NUCLEOTIDE SEQUENCE [LARGE SCALE GENOMIC DNA]</scope>
    <source>
        <strain evidence="2 3">DSM 105465</strain>
    </source>
</reference>